<gene>
    <name evidence="1" type="ORF">M23134_06411</name>
</gene>
<name>A1ZU91_MICM2</name>
<organism evidence="1 2">
    <name type="scientific">Microscilla marina ATCC 23134</name>
    <dbReference type="NCBI Taxonomy" id="313606"/>
    <lineage>
        <taxon>Bacteria</taxon>
        <taxon>Pseudomonadati</taxon>
        <taxon>Bacteroidota</taxon>
        <taxon>Cytophagia</taxon>
        <taxon>Cytophagales</taxon>
        <taxon>Microscillaceae</taxon>
        <taxon>Microscilla</taxon>
    </lineage>
</organism>
<comment type="caution">
    <text evidence="1">The sequence shown here is derived from an EMBL/GenBank/DDBJ whole genome shotgun (WGS) entry which is preliminary data.</text>
</comment>
<accession>A1ZU91</accession>
<evidence type="ECO:0000313" key="1">
    <source>
        <dbReference type="EMBL" id="EAY26062.1"/>
    </source>
</evidence>
<keyword evidence="2" id="KW-1185">Reference proteome</keyword>
<protein>
    <submittedName>
        <fullName evidence="1">Uncharacterized protein</fullName>
    </submittedName>
</protein>
<dbReference type="AlphaFoldDB" id="A1ZU91"/>
<evidence type="ECO:0000313" key="2">
    <source>
        <dbReference type="Proteomes" id="UP000004095"/>
    </source>
</evidence>
<proteinExistence type="predicted"/>
<dbReference type="EMBL" id="AAWS01000039">
    <property type="protein sequence ID" value="EAY26062.1"/>
    <property type="molecule type" value="Genomic_DNA"/>
</dbReference>
<reference evidence="1 2" key="1">
    <citation type="submission" date="2007-01" db="EMBL/GenBank/DDBJ databases">
        <authorList>
            <person name="Haygood M."/>
            <person name="Podell S."/>
            <person name="Anderson C."/>
            <person name="Hopkinson B."/>
            <person name="Roe K."/>
            <person name="Barbeau K."/>
            <person name="Gaasterland T."/>
            <person name="Ferriera S."/>
            <person name="Johnson J."/>
            <person name="Kravitz S."/>
            <person name="Beeson K."/>
            <person name="Sutton G."/>
            <person name="Rogers Y.-H."/>
            <person name="Friedman R."/>
            <person name="Frazier M."/>
            <person name="Venter J.C."/>
        </authorList>
    </citation>
    <scope>NUCLEOTIDE SEQUENCE [LARGE SCALE GENOMIC DNA]</scope>
    <source>
        <strain evidence="1 2">ATCC 23134</strain>
    </source>
</reference>
<sequence length="110" mass="13224">MKEVNANDTSYDVYLEVEESKFFLYKFFNTLEEAKPVFELLKQFIPEPESPTTIFLVRYDREGSGFKKTVIKTYKLRDQEGKIVKLTKKERQGLLKERYEELRERLSSRK</sequence>
<dbReference type="Proteomes" id="UP000004095">
    <property type="component" value="Unassembled WGS sequence"/>
</dbReference>
<dbReference type="RefSeq" id="WP_002701650.1">
    <property type="nucleotide sequence ID" value="NZ_AAWS01000039.1"/>
</dbReference>